<dbReference type="SUPFAM" id="SSF57701">
    <property type="entry name" value="Zn2/Cys6 DNA-binding domain"/>
    <property type="match status" value="1"/>
</dbReference>
<evidence type="ECO:0000256" key="2">
    <source>
        <dbReference type="ARBA" id="ARBA00022723"/>
    </source>
</evidence>
<dbReference type="InterPro" id="IPR036864">
    <property type="entry name" value="Zn2-C6_fun-type_DNA-bd_sf"/>
</dbReference>
<name>W6YN71_COCC2</name>
<dbReference type="OrthoDB" id="2399539at2759"/>
<keyword evidence="2" id="KW-0479">Metal-binding</keyword>
<dbReference type="GeneID" id="19148474"/>
<dbReference type="CDD" id="cd00067">
    <property type="entry name" value="GAL4"/>
    <property type="match status" value="1"/>
</dbReference>
<evidence type="ECO:0000256" key="7">
    <source>
        <dbReference type="ARBA" id="ARBA00023242"/>
    </source>
</evidence>
<evidence type="ECO:0000313" key="9">
    <source>
        <dbReference type="EMBL" id="EUC32881.1"/>
    </source>
</evidence>
<dbReference type="PROSITE" id="PS50048">
    <property type="entry name" value="ZN2_CY6_FUNGAL_2"/>
    <property type="match status" value="1"/>
</dbReference>
<dbReference type="InterPro" id="IPR001138">
    <property type="entry name" value="Zn2Cys6_DnaBD"/>
</dbReference>
<accession>W6YN71</accession>
<dbReference type="Proteomes" id="UP000053841">
    <property type="component" value="Unassembled WGS sequence"/>
</dbReference>
<dbReference type="EMBL" id="KI964622">
    <property type="protein sequence ID" value="EUC32881.1"/>
    <property type="molecule type" value="Genomic_DNA"/>
</dbReference>
<organism evidence="9 10">
    <name type="scientific">Cochliobolus carbonum (strain 26-R-13)</name>
    <name type="common">Maize leaf spot fungus</name>
    <name type="synonym">Bipolaris zeicola</name>
    <dbReference type="NCBI Taxonomy" id="930089"/>
    <lineage>
        <taxon>Eukaryota</taxon>
        <taxon>Fungi</taxon>
        <taxon>Dikarya</taxon>
        <taxon>Ascomycota</taxon>
        <taxon>Pezizomycotina</taxon>
        <taxon>Dothideomycetes</taxon>
        <taxon>Pleosporomycetidae</taxon>
        <taxon>Pleosporales</taxon>
        <taxon>Pleosporineae</taxon>
        <taxon>Pleosporaceae</taxon>
        <taxon>Bipolaris</taxon>
    </lineage>
</organism>
<dbReference type="RefSeq" id="XP_007712811.1">
    <property type="nucleotide sequence ID" value="XM_007714621.1"/>
</dbReference>
<dbReference type="KEGG" id="bze:COCCADRAFT_37233"/>
<dbReference type="SMART" id="SM00066">
    <property type="entry name" value="GAL4"/>
    <property type="match status" value="1"/>
</dbReference>
<dbReference type="CDD" id="cd12148">
    <property type="entry name" value="fungal_TF_MHR"/>
    <property type="match status" value="1"/>
</dbReference>
<gene>
    <name evidence="9" type="ORF">COCCADRAFT_37233</name>
</gene>
<proteinExistence type="predicted"/>
<evidence type="ECO:0000256" key="3">
    <source>
        <dbReference type="ARBA" id="ARBA00022833"/>
    </source>
</evidence>
<dbReference type="STRING" id="930089.W6YN71"/>
<dbReference type="GO" id="GO:0006351">
    <property type="term" value="P:DNA-templated transcription"/>
    <property type="evidence" value="ECO:0007669"/>
    <property type="project" value="InterPro"/>
</dbReference>
<dbReference type="GO" id="GO:0043565">
    <property type="term" value="F:sequence-specific DNA binding"/>
    <property type="evidence" value="ECO:0007669"/>
    <property type="project" value="TreeGrafter"/>
</dbReference>
<dbReference type="AlphaFoldDB" id="W6YN71"/>
<keyword evidence="3" id="KW-0862">Zinc</keyword>
<dbReference type="HOGENOM" id="CLU_015464_0_0_1"/>
<dbReference type="PANTHER" id="PTHR47782:SF12">
    <property type="entry name" value="ZN(II)2CYS6 TRANSCRIPTION FACTOR (EUROFUNG)"/>
    <property type="match status" value="1"/>
</dbReference>
<sequence length="613" mass="69264">MSNKLPACQKCKLRKVKCGRQAPKCTSCTKGNVACIIVDPATGEQYARDYIRQLEVQEADLKATLHGIAAGRPETSHCTIEAPQATPAGLPTGASHTSHGGFVGDGSGLGFLRSILSEAKWQRHRTHILNQLATRPGIQQLHLSPNPLPPVQEAEQLLENYFTRFHIHHTFLLRQEVLGIFNRVYNASATSSDQDCFRLLMVFAISATTRYRAGITNEHPYGYFMAAEDYLGRIPLIRDIDAIQNLLLVARFGMYHHIGASLWEISQLCMRQCIEWKLHLKPAHPLDPLVEQHRRRVFWECYVLDRYSSGILGRPFAISEPDIEVELPFDADDDYLVNSSIASLDMMPKRGLGPSEVSVFIICIQLRRISSRIHSTFYSSRSAVASNATSSERLTEFKSIGHVYTAFTRLRSELNEWRATAPIFLYPRSLYERPEWHDFLHEKDMLLLARGAMHNVPSKPYAGAAVKEILTACYVSASRIIELYSTLMEKRAITWTRSYFQVIFTAGLTVTFCISLELLKSSIEADFEQRHPARTLALCSVILSYFKDKMPDAASAAVVFDVLKDECLKDNLSRFDFSLTNNLMTQLEAGLGEYAWGSLPLDGNFWDQMSFNY</sequence>
<keyword evidence="5" id="KW-0238">DNA-binding</keyword>
<reference evidence="9 10" key="1">
    <citation type="journal article" date="2013" name="PLoS Genet.">
        <title>Comparative genome structure, secondary metabolite, and effector coding capacity across Cochliobolus pathogens.</title>
        <authorList>
            <person name="Condon B.J."/>
            <person name="Leng Y."/>
            <person name="Wu D."/>
            <person name="Bushley K.E."/>
            <person name="Ohm R.A."/>
            <person name="Otillar R."/>
            <person name="Martin J."/>
            <person name="Schackwitz W."/>
            <person name="Grimwood J."/>
            <person name="MohdZainudin N."/>
            <person name="Xue C."/>
            <person name="Wang R."/>
            <person name="Manning V.A."/>
            <person name="Dhillon B."/>
            <person name="Tu Z.J."/>
            <person name="Steffenson B.J."/>
            <person name="Salamov A."/>
            <person name="Sun H."/>
            <person name="Lowry S."/>
            <person name="LaButti K."/>
            <person name="Han J."/>
            <person name="Copeland A."/>
            <person name="Lindquist E."/>
            <person name="Barry K."/>
            <person name="Schmutz J."/>
            <person name="Baker S.E."/>
            <person name="Ciuffetti L.M."/>
            <person name="Grigoriev I.V."/>
            <person name="Zhong S."/>
            <person name="Turgeon B.G."/>
        </authorList>
    </citation>
    <scope>NUCLEOTIDE SEQUENCE [LARGE SCALE GENOMIC DNA]</scope>
    <source>
        <strain evidence="9 10">26-R-13</strain>
    </source>
</reference>
<comment type="subcellular location">
    <subcellularLocation>
        <location evidence="1">Nucleus</location>
    </subcellularLocation>
</comment>
<dbReference type="GO" id="GO:0005634">
    <property type="term" value="C:nucleus"/>
    <property type="evidence" value="ECO:0007669"/>
    <property type="project" value="UniProtKB-SubCell"/>
</dbReference>
<feature type="domain" description="Zn(2)-C6 fungal-type" evidence="8">
    <location>
        <begin position="7"/>
        <end position="37"/>
    </location>
</feature>
<dbReference type="InterPro" id="IPR007219">
    <property type="entry name" value="XnlR_reg_dom"/>
</dbReference>
<dbReference type="PANTHER" id="PTHR47782">
    <property type="entry name" value="ZN(II)2CYS6 TRANSCRIPTION FACTOR (EUROFUNG)-RELATED"/>
    <property type="match status" value="1"/>
</dbReference>
<dbReference type="GO" id="GO:0000981">
    <property type="term" value="F:DNA-binding transcription factor activity, RNA polymerase II-specific"/>
    <property type="evidence" value="ECO:0007669"/>
    <property type="project" value="InterPro"/>
</dbReference>
<evidence type="ECO:0000256" key="1">
    <source>
        <dbReference type="ARBA" id="ARBA00004123"/>
    </source>
</evidence>
<evidence type="ECO:0000256" key="5">
    <source>
        <dbReference type="ARBA" id="ARBA00023125"/>
    </source>
</evidence>
<keyword evidence="7" id="KW-0539">Nucleus</keyword>
<dbReference type="PROSITE" id="PS00463">
    <property type="entry name" value="ZN2_CY6_FUNGAL_1"/>
    <property type="match status" value="1"/>
</dbReference>
<dbReference type="GO" id="GO:0045944">
    <property type="term" value="P:positive regulation of transcription by RNA polymerase II"/>
    <property type="evidence" value="ECO:0007669"/>
    <property type="project" value="TreeGrafter"/>
</dbReference>
<evidence type="ECO:0000259" key="8">
    <source>
        <dbReference type="PROSITE" id="PS50048"/>
    </source>
</evidence>
<evidence type="ECO:0000256" key="6">
    <source>
        <dbReference type="ARBA" id="ARBA00023163"/>
    </source>
</evidence>
<dbReference type="InterPro" id="IPR052202">
    <property type="entry name" value="Yeast_MetPath_Reg"/>
</dbReference>
<keyword evidence="4" id="KW-0805">Transcription regulation</keyword>
<evidence type="ECO:0000256" key="4">
    <source>
        <dbReference type="ARBA" id="ARBA00023015"/>
    </source>
</evidence>
<dbReference type="eggNOG" id="ENOG502SHD0">
    <property type="taxonomic scope" value="Eukaryota"/>
</dbReference>
<dbReference type="Pfam" id="PF04082">
    <property type="entry name" value="Fungal_trans"/>
    <property type="match status" value="1"/>
</dbReference>
<dbReference type="Gene3D" id="4.10.240.10">
    <property type="entry name" value="Zn(2)-C6 fungal-type DNA-binding domain"/>
    <property type="match status" value="1"/>
</dbReference>
<protein>
    <recommendedName>
        <fullName evidence="8">Zn(2)-C6 fungal-type domain-containing protein</fullName>
    </recommendedName>
</protein>
<evidence type="ECO:0000313" key="10">
    <source>
        <dbReference type="Proteomes" id="UP000053841"/>
    </source>
</evidence>
<dbReference type="GO" id="GO:0008270">
    <property type="term" value="F:zinc ion binding"/>
    <property type="evidence" value="ECO:0007669"/>
    <property type="project" value="InterPro"/>
</dbReference>
<keyword evidence="6" id="KW-0804">Transcription</keyword>
<dbReference type="Pfam" id="PF00172">
    <property type="entry name" value="Zn_clus"/>
    <property type="match status" value="1"/>
</dbReference>
<keyword evidence="10" id="KW-1185">Reference proteome</keyword>
<dbReference type="SMART" id="SM00906">
    <property type="entry name" value="Fungal_trans"/>
    <property type="match status" value="1"/>
</dbReference>